<dbReference type="GO" id="GO:0000976">
    <property type="term" value="F:transcription cis-regulatory region binding"/>
    <property type="evidence" value="ECO:0007669"/>
    <property type="project" value="TreeGrafter"/>
</dbReference>
<gene>
    <name evidence="8" type="ordered locus">Mmc1_1288</name>
</gene>
<dbReference type="Gene3D" id="3.40.50.2300">
    <property type="match status" value="1"/>
</dbReference>
<evidence type="ECO:0000313" key="9">
    <source>
        <dbReference type="Proteomes" id="UP000002586"/>
    </source>
</evidence>
<dbReference type="GO" id="GO:0006355">
    <property type="term" value="P:regulation of DNA-templated transcription"/>
    <property type="evidence" value="ECO:0007669"/>
    <property type="project" value="TreeGrafter"/>
</dbReference>
<evidence type="ECO:0000313" key="8">
    <source>
        <dbReference type="EMBL" id="ABK43799.1"/>
    </source>
</evidence>
<evidence type="ECO:0000256" key="3">
    <source>
        <dbReference type="ARBA" id="ARBA00023015"/>
    </source>
</evidence>
<evidence type="ECO:0000256" key="2">
    <source>
        <dbReference type="ARBA" id="ARBA00023012"/>
    </source>
</evidence>
<keyword evidence="3" id="KW-0805">Transcription regulation</keyword>
<evidence type="ECO:0000256" key="6">
    <source>
        <dbReference type="PROSITE-ProRule" id="PRU00169"/>
    </source>
</evidence>
<dbReference type="AlphaFoldDB" id="A0L756"/>
<dbReference type="PANTHER" id="PTHR48111">
    <property type="entry name" value="REGULATOR OF RPOS"/>
    <property type="match status" value="1"/>
</dbReference>
<keyword evidence="5" id="KW-0804">Transcription</keyword>
<dbReference type="InterPro" id="IPR001789">
    <property type="entry name" value="Sig_transdc_resp-reg_receiver"/>
</dbReference>
<proteinExistence type="predicted"/>
<dbReference type="Proteomes" id="UP000002586">
    <property type="component" value="Chromosome"/>
</dbReference>
<dbReference type="SUPFAM" id="SSF52172">
    <property type="entry name" value="CheY-like"/>
    <property type="match status" value="1"/>
</dbReference>
<dbReference type="PROSITE" id="PS50110">
    <property type="entry name" value="RESPONSE_REGULATORY"/>
    <property type="match status" value="1"/>
</dbReference>
<dbReference type="CDD" id="cd00156">
    <property type="entry name" value="REC"/>
    <property type="match status" value="1"/>
</dbReference>
<evidence type="ECO:0000256" key="4">
    <source>
        <dbReference type="ARBA" id="ARBA00023125"/>
    </source>
</evidence>
<name>A0L756_MAGMM</name>
<dbReference type="GO" id="GO:0005829">
    <property type="term" value="C:cytosol"/>
    <property type="evidence" value="ECO:0007669"/>
    <property type="project" value="TreeGrafter"/>
</dbReference>
<sequence length="305" mass="34076">MVSNRAKNKHVALIVEDDLNLAEALGDLLKSLGHDFIHAETQEEGLRLMEEGQFCFAILDLQIKVDADAIYPMVEAGAQLQRQIRDRYPHRNDNDQHHLQILAMSGHAKEMFNVIGMLQNGADDFILKPLGENNPPLHVKIQDCLVKSGRENHEDCARIMALAQREYAPKHSSHSIPPSGQELSVTGELHGKRTCIQLGDKVIPLPNAQFLILMKMVAARVRDERGWVHKSDLGSKDEQGFKGVSTLSGTLALHLPSELSFYENNKQGSYRINPEIAIGHINHSTLAEHPLKDVRDMSGLMQEGR</sequence>
<keyword evidence="1 6" id="KW-0597">Phosphoprotein</keyword>
<keyword evidence="4" id="KW-0238">DNA-binding</keyword>
<evidence type="ECO:0000259" key="7">
    <source>
        <dbReference type="PROSITE" id="PS50110"/>
    </source>
</evidence>
<dbReference type="HOGENOM" id="CLU_911546_0_0_5"/>
<feature type="domain" description="Response regulatory" evidence="7">
    <location>
        <begin position="11"/>
        <end position="143"/>
    </location>
</feature>
<dbReference type="OrthoDB" id="9782655at2"/>
<keyword evidence="2" id="KW-0902">Two-component regulatory system</keyword>
<dbReference type="eggNOG" id="COG0745">
    <property type="taxonomic scope" value="Bacteria"/>
</dbReference>
<accession>A0L756</accession>
<reference evidence="8 9" key="2">
    <citation type="journal article" date="2012" name="Int. J. Syst. Evol. Microbiol.">
        <title>Magnetococcus marinus gen. nov., sp. nov., a marine, magnetotactic bacterium that represents a novel lineage (Magnetococcaceae fam. nov.; Magnetococcales ord. nov.) at the base of the Alphaproteobacteria.</title>
        <authorList>
            <person name="Bazylinski D.A."/>
            <person name="Williams T.J."/>
            <person name="Lefevre C.T."/>
            <person name="Berg R.J."/>
            <person name="Zhang C.L."/>
            <person name="Bowser S.S."/>
            <person name="Dean A.J."/>
            <person name="Beveridge T.J."/>
        </authorList>
    </citation>
    <scope>NUCLEOTIDE SEQUENCE [LARGE SCALE GENOMIC DNA]</scope>
    <source>
        <strain evidence="9">ATCC BAA-1437 / JCM 17883 / MC-1</strain>
    </source>
</reference>
<dbReference type="EMBL" id="CP000471">
    <property type="protein sequence ID" value="ABK43799.1"/>
    <property type="molecule type" value="Genomic_DNA"/>
</dbReference>
<reference evidence="9" key="1">
    <citation type="journal article" date="2009" name="Appl. Environ. Microbiol.">
        <title>Complete genome sequence of the chemolithoautotrophic marine magnetotactic coccus strain MC-1.</title>
        <authorList>
            <person name="Schubbe S."/>
            <person name="Williams T.J."/>
            <person name="Xie G."/>
            <person name="Kiss H.E."/>
            <person name="Brettin T.S."/>
            <person name="Martinez D."/>
            <person name="Ross C.A."/>
            <person name="Schuler D."/>
            <person name="Cox B.L."/>
            <person name="Nealson K.H."/>
            <person name="Bazylinski D.A."/>
        </authorList>
    </citation>
    <scope>NUCLEOTIDE SEQUENCE [LARGE SCALE GENOMIC DNA]</scope>
    <source>
        <strain evidence="9">ATCC BAA-1437 / JCM 17883 / MC-1</strain>
    </source>
</reference>
<protein>
    <submittedName>
        <fullName evidence="8">Response regulator receiver protein</fullName>
    </submittedName>
</protein>
<keyword evidence="9" id="KW-1185">Reference proteome</keyword>
<evidence type="ECO:0000256" key="1">
    <source>
        <dbReference type="ARBA" id="ARBA00022553"/>
    </source>
</evidence>
<organism evidence="8 9">
    <name type="scientific">Magnetococcus marinus (strain ATCC BAA-1437 / JCM 17883 / MC-1)</name>
    <dbReference type="NCBI Taxonomy" id="156889"/>
    <lineage>
        <taxon>Bacteria</taxon>
        <taxon>Pseudomonadati</taxon>
        <taxon>Pseudomonadota</taxon>
        <taxon>Magnetococcia</taxon>
        <taxon>Magnetococcales</taxon>
        <taxon>Magnetococcaceae</taxon>
        <taxon>Magnetococcus</taxon>
    </lineage>
</organism>
<dbReference type="STRING" id="156889.Mmc1_1288"/>
<dbReference type="RefSeq" id="WP_011712954.1">
    <property type="nucleotide sequence ID" value="NC_008576.1"/>
</dbReference>
<dbReference type="GO" id="GO:0032993">
    <property type="term" value="C:protein-DNA complex"/>
    <property type="evidence" value="ECO:0007669"/>
    <property type="project" value="TreeGrafter"/>
</dbReference>
<dbReference type="InterPro" id="IPR039420">
    <property type="entry name" value="WalR-like"/>
</dbReference>
<dbReference type="GO" id="GO:0000156">
    <property type="term" value="F:phosphorelay response regulator activity"/>
    <property type="evidence" value="ECO:0007669"/>
    <property type="project" value="TreeGrafter"/>
</dbReference>
<dbReference type="KEGG" id="mgm:Mmc1_1288"/>
<dbReference type="Pfam" id="PF00072">
    <property type="entry name" value="Response_reg"/>
    <property type="match status" value="1"/>
</dbReference>
<dbReference type="SMART" id="SM00448">
    <property type="entry name" value="REC"/>
    <property type="match status" value="1"/>
</dbReference>
<evidence type="ECO:0000256" key="5">
    <source>
        <dbReference type="ARBA" id="ARBA00023163"/>
    </source>
</evidence>
<dbReference type="PANTHER" id="PTHR48111:SF1">
    <property type="entry name" value="TWO-COMPONENT RESPONSE REGULATOR ORR33"/>
    <property type="match status" value="1"/>
</dbReference>
<feature type="modified residue" description="4-aspartylphosphate" evidence="6">
    <location>
        <position position="60"/>
    </location>
</feature>
<dbReference type="InterPro" id="IPR011006">
    <property type="entry name" value="CheY-like_superfamily"/>
</dbReference>